<accession>A0A160PLX5</accession>
<evidence type="ECO:0000256" key="1">
    <source>
        <dbReference type="SAM" id="Phobius"/>
    </source>
</evidence>
<gene>
    <name evidence="2" type="ORF">MPPM_4776</name>
</gene>
<dbReference type="OrthoDB" id="8101223at2"/>
<proteinExistence type="predicted"/>
<organism evidence="2 3">
    <name type="scientific">Methylorubrum populi</name>
    <dbReference type="NCBI Taxonomy" id="223967"/>
    <lineage>
        <taxon>Bacteria</taxon>
        <taxon>Pseudomonadati</taxon>
        <taxon>Pseudomonadota</taxon>
        <taxon>Alphaproteobacteria</taxon>
        <taxon>Hyphomicrobiales</taxon>
        <taxon>Methylobacteriaceae</taxon>
        <taxon>Methylorubrum</taxon>
    </lineage>
</organism>
<keyword evidence="1" id="KW-0472">Membrane</keyword>
<evidence type="ECO:0000313" key="2">
    <source>
        <dbReference type="EMBL" id="BAU93381.1"/>
    </source>
</evidence>
<dbReference type="EMBL" id="AP014809">
    <property type="protein sequence ID" value="BAU93381.1"/>
    <property type="molecule type" value="Genomic_DNA"/>
</dbReference>
<reference evidence="2 3" key="1">
    <citation type="journal article" date="2016" name="Genome Announc.">
        <title>Complete Genome Sequence of Methylobacterium populi P-1M, Isolated from Pink-Pigmented Household Biofilm.</title>
        <authorList>
            <person name="Morohoshi T."/>
            <person name="Ikeda T."/>
        </authorList>
    </citation>
    <scope>NUCLEOTIDE SEQUENCE [LARGE SCALE GENOMIC DNA]</scope>
    <source>
        <strain evidence="2 3">P-1M</strain>
    </source>
</reference>
<dbReference type="Proteomes" id="UP000218288">
    <property type="component" value="Chromosome"/>
</dbReference>
<protein>
    <submittedName>
        <fullName evidence="2">Uncharacterized protein</fullName>
    </submittedName>
</protein>
<name>A0A160PLX5_9HYPH</name>
<feature type="transmembrane region" description="Helical" evidence="1">
    <location>
        <begin position="151"/>
        <end position="173"/>
    </location>
</feature>
<feature type="transmembrane region" description="Helical" evidence="1">
    <location>
        <begin position="71"/>
        <end position="90"/>
    </location>
</feature>
<evidence type="ECO:0000313" key="3">
    <source>
        <dbReference type="Proteomes" id="UP000218288"/>
    </source>
</evidence>
<feature type="transmembrane region" description="Helical" evidence="1">
    <location>
        <begin position="44"/>
        <end position="65"/>
    </location>
</feature>
<dbReference type="RefSeq" id="WP_096487123.1">
    <property type="nucleotide sequence ID" value="NZ_AP014809.1"/>
</dbReference>
<dbReference type="AlphaFoldDB" id="A0A160PLX5"/>
<keyword evidence="1" id="KW-1133">Transmembrane helix</keyword>
<sequence>MSDIAESLSRADDDTLELIKRDADAYLSAQLTVALAGNQRAMTFFGFLAAASAVIGSASIAALATNAPAAPFAWAGLLTVAGLLGAMFLANRAAMPDAFSYVGNDPEGWVDDVKDAKPLATSKAEALADSSRCIGRNQAVLHRSAKLTRMAVWTAWGSLLAGTVMAGVTAGVMTP</sequence>
<keyword evidence="1" id="KW-0812">Transmembrane</keyword>